<dbReference type="Proteomes" id="UP000192932">
    <property type="component" value="Chromosome"/>
</dbReference>
<reference evidence="1 2" key="1">
    <citation type="submission" date="2017-04" db="EMBL/GenBank/DDBJ databases">
        <title>The Characteristic of a Fine Plant Growth-Promoting Rhizobacteria Bacillus mycoides Gnyt1 and its Whole Genome Sequencing Analysis.</title>
        <authorList>
            <person name="Li J.H."/>
            <person name="Yao T."/>
        </authorList>
    </citation>
    <scope>NUCLEOTIDE SEQUENCE [LARGE SCALE GENOMIC DNA]</scope>
    <source>
        <strain evidence="1 2">Gnyt1</strain>
    </source>
</reference>
<evidence type="ECO:0000313" key="2">
    <source>
        <dbReference type="Proteomes" id="UP000192932"/>
    </source>
</evidence>
<accession>A0A1W6A2N5</accession>
<organism evidence="1 2">
    <name type="scientific">Bacillus mycoides</name>
    <dbReference type="NCBI Taxonomy" id="1405"/>
    <lineage>
        <taxon>Bacteria</taxon>
        <taxon>Bacillati</taxon>
        <taxon>Bacillota</taxon>
        <taxon>Bacilli</taxon>
        <taxon>Bacillales</taxon>
        <taxon>Bacillaceae</taxon>
        <taxon>Bacillus</taxon>
        <taxon>Bacillus cereus group</taxon>
    </lineage>
</organism>
<dbReference type="EMBL" id="CP020743">
    <property type="protein sequence ID" value="ARJ20088.1"/>
    <property type="molecule type" value="Genomic_DNA"/>
</dbReference>
<protein>
    <submittedName>
        <fullName evidence="1">Uncharacterized protein</fullName>
    </submittedName>
</protein>
<name>A0A1W6A2N5_BACMY</name>
<dbReference type="AlphaFoldDB" id="A0A1W6A2N5"/>
<dbReference type="RefSeq" id="WP_085308763.1">
    <property type="nucleotide sequence ID" value="NZ_CP020743.1"/>
</dbReference>
<evidence type="ECO:0000313" key="1">
    <source>
        <dbReference type="EMBL" id="ARJ20088.1"/>
    </source>
</evidence>
<gene>
    <name evidence="1" type="ORF">B7492_01920</name>
</gene>
<proteinExistence type="predicted"/>
<sequence length="231" mass="26398">MNTAKFKFNRNPVHIGYDKAIEQPSIDVLKNTPALWNASLDDALKYGGELTKAAIGAMNLHHDRKYIVVDTKVHMLMPSMCPAIPNWHSDGVPRGKELRPEAKAAPNIFSQDYLTKSRFHLLVTGEGCLTEFIGQPVELEVPEEPNTKLYSMVNQQVREKVAAGELEVFTAPTCTPIEFDWFDIHRGIEATKHEWRYLIRVTETDHMPPQTDLRQIIRTQQQVYVPTNFGW</sequence>